<gene>
    <name evidence="2" type="ORF">ACFQT0_23910</name>
</gene>
<comment type="caution">
    <text evidence="2">The sequence shown here is derived from an EMBL/GenBank/DDBJ whole genome shotgun (WGS) entry which is preliminary data.</text>
</comment>
<sequence>MISIIICSRNKDALPFVSQSVASTIGVPYEIIAIDNSDGQYSICEAYNRGAAQTQYDLLCFMHEDIRFHTQGWGRKVIDALADPTIGVLGVTGGQYQLASPAAWWGCGLALCRENVLNVFEDGHTEMELRNPEGAALTDVAVVDGMWLCSRKAVWEQHPFDANTFTDFHFYDVDYCTEVFGAGLRVCVTFEVLLEHHSRGSVNNAWVHNALKYQRKRRGQLPFGPVSVPTAERRRLELRALQEFTGRLVRGRFPHWLVAQYLSRCWARAPFNRDTLWLLKQWLQPGAPANR</sequence>
<evidence type="ECO:0000313" key="3">
    <source>
        <dbReference type="Proteomes" id="UP001596513"/>
    </source>
</evidence>
<dbReference type="RefSeq" id="WP_380205542.1">
    <property type="nucleotide sequence ID" value="NZ_JBHTEK010000001.1"/>
</dbReference>
<dbReference type="InterPro" id="IPR029044">
    <property type="entry name" value="Nucleotide-diphossugar_trans"/>
</dbReference>
<feature type="domain" description="Streptomycin biosynthesis protein StrF" evidence="1">
    <location>
        <begin position="4"/>
        <end position="209"/>
    </location>
</feature>
<protein>
    <submittedName>
        <fullName evidence="2">Glycosyltransferase</fullName>
    </submittedName>
</protein>
<accession>A0ABW2U9A3</accession>
<dbReference type="Gene3D" id="3.90.550.10">
    <property type="entry name" value="Spore Coat Polysaccharide Biosynthesis Protein SpsA, Chain A"/>
    <property type="match status" value="1"/>
</dbReference>
<keyword evidence="3" id="KW-1185">Reference proteome</keyword>
<name>A0ABW2U9A3_9BACT</name>
<dbReference type="InterPro" id="IPR059123">
    <property type="entry name" value="StrF_dom"/>
</dbReference>
<organism evidence="2 3">
    <name type="scientific">Hymenobacter humi</name>
    <dbReference type="NCBI Taxonomy" id="1411620"/>
    <lineage>
        <taxon>Bacteria</taxon>
        <taxon>Pseudomonadati</taxon>
        <taxon>Bacteroidota</taxon>
        <taxon>Cytophagia</taxon>
        <taxon>Cytophagales</taxon>
        <taxon>Hymenobacteraceae</taxon>
        <taxon>Hymenobacter</taxon>
    </lineage>
</organism>
<dbReference type="Proteomes" id="UP001596513">
    <property type="component" value="Unassembled WGS sequence"/>
</dbReference>
<evidence type="ECO:0000313" key="2">
    <source>
        <dbReference type="EMBL" id="MFC7670073.1"/>
    </source>
</evidence>
<dbReference type="EMBL" id="JBHTEK010000001">
    <property type="protein sequence ID" value="MFC7670073.1"/>
    <property type="molecule type" value="Genomic_DNA"/>
</dbReference>
<evidence type="ECO:0000259" key="1">
    <source>
        <dbReference type="Pfam" id="PF13712"/>
    </source>
</evidence>
<reference evidence="3" key="1">
    <citation type="journal article" date="2019" name="Int. J. Syst. Evol. Microbiol.">
        <title>The Global Catalogue of Microorganisms (GCM) 10K type strain sequencing project: providing services to taxonomists for standard genome sequencing and annotation.</title>
        <authorList>
            <consortium name="The Broad Institute Genomics Platform"/>
            <consortium name="The Broad Institute Genome Sequencing Center for Infectious Disease"/>
            <person name="Wu L."/>
            <person name="Ma J."/>
        </authorList>
    </citation>
    <scope>NUCLEOTIDE SEQUENCE [LARGE SCALE GENOMIC DNA]</scope>
    <source>
        <strain evidence="3">JCM 19635</strain>
    </source>
</reference>
<dbReference type="SUPFAM" id="SSF53448">
    <property type="entry name" value="Nucleotide-diphospho-sugar transferases"/>
    <property type="match status" value="1"/>
</dbReference>
<proteinExistence type="predicted"/>
<dbReference type="Pfam" id="PF13712">
    <property type="entry name" value="Glyco_tranf_2_5"/>
    <property type="match status" value="1"/>
</dbReference>